<feature type="compositionally biased region" description="Basic and acidic residues" evidence="1">
    <location>
        <begin position="256"/>
        <end position="265"/>
    </location>
</feature>
<feature type="compositionally biased region" description="Basic and acidic residues" evidence="1">
    <location>
        <begin position="124"/>
        <end position="175"/>
    </location>
</feature>
<feature type="region of interest" description="Disordered" evidence="1">
    <location>
        <begin position="114"/>
        <end position="183"/>
    </location>
</feature>
<evidence type="ECO:0000313" key="2">
    <source>
        <dbReference type="EMBL" id="TMW68448.1"/>
    </source>
</evidence>
<evidence type="ECO:0000313" key="3">
    <source>
        <dbReference type="Proteomes" id="UP000794436"/>
    </source>
</evidence>
<proteinExistence type="predicted"/>
<evidence type="ECO:0000256" key="1">
    <source>
        <dbReference type="SAM" id="MobiDB-lite"/>
    </source>
</evidence>
<name>A0A8K1CT50_PYTOL</name>
<gene>
    <name evidence="2" type="ORF">Poli38472_005916</name>
</gene>
<dbReference type="EMBL" id="SPLM01000002">
    <property type="protein sequence ID" value="TMW68448.1"/>
    <property type="molecule type" value="Genomic_DNA"/>
</dbReference>
<sequence>MTSRCYNPEGFDAHPPADVLLRRLYVDVDAYRMDLHHQRFARMSRQERLSKYNSIIIPIHVPLARGETVDEYEKRFARWLYEAERLSIDDVQHKPQMERYMRIRFANWVANQTYTPHTSHSPSRSREARRSEDKRTAISPEKKRQRTYEDDKKKPWRETPPARKDEAKPAERRSETSSQDTASDLVFPSRCTVQLPSSTASLDAFTTAYVACGCRRCFSQCVTRMGTHITQLEMPKLDVSCVSPSHSRNSSSPRHSPTEGKRGRFLDLTSDGNHVLKRLRRLEPHEITRKSSSSDMASSESYDHIEKQLLGEYDQLNDRVLANERVLELSIKRQQDTPVDDIKQTSAQLDAIQELQTLIQRERDNRSAALAMVIVYLWRKELEQLEEHLKSPNATNVPQVASASHQQCADIAAELIIKQDAAAASKKKLGERLKHRSSGSKEAFAHDAKELGEQLVSVQREISALITARREEFVVLIQFDEHVRNLIRTILSSSTQ</sequence>
<dbReference type="Proteomes" id="UP000794436">
    <property type="component" value="Unassembled WGS sequence"/>
</dbReference>
<organism evidence="2 3">
    <name type="scientific">Pythium oligandrum</name>
    <name type="common">Mycoparasitic fungus</name>
    <dbReference type="NCBI Taxonomy" id="41045"/>
    <lineage>
        <taxon>Eukaryota</taxon>
        <taxon>Sar</taxon>
        <taxon>Stramenopiles</taxon>
        <taxon>Oomycota</taxon>
        <taxon>Peronosporomycetes</taxon>
        <taxon>Pythiales</taxon>
        <taxon>Pythiaceae</taxon>
        <taxon>Pythium</taxon>
    </lineage>
</organism>
<accession>A0A8K1CT50</accession>
<dbReference type="AlphaFoldDB" id="A0A8K1CT50"/>
<feature type="compositionally biased region" description="Low complexity" evidence="1">
    <location>
        <begin position="243"/>
        <end position="255"/>
    </location>
</feature>
<comment type="caution">
    <text evidence="2">The sequence shown here is derived from an EMBL/GenBank/DDBJ whole genome shotgun (WGS) entry which is preliminary data.</text>
</comment>
<feature type="region of interest" description="Disordered" evidence="1">
    <location>
        <begin position="241"/>
        <end position="267"/>
    </location>
</feature>
<protein>
    <submittedName>
        <fullName evidence="2">Uncharacterized protein</fullName>
    </submittedName>
</protein>
<dbReference type="OrthoDB" id="123399at2759"/>
<keyword evidence="3" id="KW-1185">Reference proteome</keyword>
<reference evidence="2" key="1">
    <citation type="submission" date="2019-03" db="EMBL/GenBank/DDBJ databases">
        <title>Long read genome sequence of the mycoparasitic Pythium oligandrum ATCC 38472 isolated from sugarbeet rhizosphere.</title>
        <authorList>
            <person name="Gaulin E."/>
        </authorList>
    </citation>
    <scope>NUCLEOTIDE SEQUENCE</scope>
    <source>
        <strain evidence="2">ATCC 38472_TT</strain>
    </source>
</reference>